<dbReference type="Pfam" id="PF00892">
    <property type="entry name" value="EamA"/>
    <property type="match status" value="2"/>
</dbReference>
<dbReference type="InterPro" id="IPR037185">
    <property type="entry name" value="EmrE-like"/>
</dbReference>
<feature type="transmembrane region" description="Helical" evidence="6">
    <location>
        <begin position="189"/>
        <end position="208"/>
    </location>
</feature>
<dbReference type="EMBL" id="JBBNAF010000002">
    <property type="protein sequence ID" value="KAK9162672.1"/>
    <property type="molecule type" value="Genomic_DNA"/>
</dbReference>
<evidence type="ECO:0000259" key="8">
    <source>
        <dbReference type="Pfam" id="PF00892"/>
    </source>
</evidence>
<feature type="transmembrane region" description="Helical" evidence="6">
    <location>
        <begin position="141"/>
        <end position="159"/>
    </location>
</feature>
<keyword evidence="4 6" id="KW-1133">Transmembrane helix</keyword>
<keyword evidence="5 6" id="KW-0472">Membrane</keyword>
<gene>
    <name evidence="9" type="ORF">Syun_003574</name>
</gene>
<evidence type="ECO:0000256" key="5">
    <source>
        <dbReference type="ARBA" id="ARBA00023136"/>
    </source>
</evidence>
<name>A0AAP0L1D1_9MAGN</name>
<dbReference type="AlphaFoldDB" id="A0AAP0L1D1"/>
<keyword evidence="3 6" id="KW-0812">Transmembrane</keyword>
<feature type="transmembrane region" description="Helical" evidence="6">
    <location>
        <begin position="78"/>
        <end position="97"/>
    </location>
</feature>
<keyword evidence="10" id="KW-1185">Reference proteome</keyword>
<comment type="subcellular location">
    <subcellularLocation>
        <location evidence="1 6">Membrane</location>
        <topology evidence="1 6">Multi-pass membrane protein</topology>
    </subcellularLocation>
</comment>
<evidence type="ECO:0000256" key="2">
    <source>
        <dbReference type="ARBA" id="ARBA00007635"/>
    </source>
</evidence>
<feature type="transmembrane region" description="Helical" evidence="6">
    <location>
        <begin position="309"/>
        <end position="328"/>
    </location>
</feature>
<dbReference type="GO" id="GO:0022857">
    <property type="term" value="F:transmembrane transporter activity"/>
    <property type="evidence" value="ECO:0007669"/>
    <property type="project" value="InterPro"/>
</dbReference>
<evidence type="ECO:0000256" key="7">
    <source>
        <dbReference type="SAM" id="MobiDB-lite"/>
    </source>
</evidence>
<feature type="transmembrane region" description="Helical" evidence="6">
    <location>
        <begin position="46"/>
        <end position="66"/>
    </location>
</feature>
<dbReference type="GO" id="GO:0016020">
    <property type="term" value="C:membrane"/>
    <property type="evidence" value="ECO:0007669"/>
    <property type="project" value="UniProtKB-SubCell"/>
</dbReference>
<reference evidence="9 10" key="1">
    <citation type="submission" date="2024-01" db="EMBL/GenBank/DDBJ databases">
        <title>Genome assemblies of Stephania.</title>
        <authorList>
            <person name="Yang L."/>
        </authorList>
    </citation>
    <scope>NUCLEOTIDE SEQUENCE [LARGE SCALE GENOMIC DNA]</scope>
    <source>
        <strain evidence="9">YNDBR</strain>
        <tissue evidence="9">Leaf</tissue>
    </source>
</reference>
<feature type="compositionally biased region" description="Low complexity" evidence="7">
    <location>
        <begin position="368"/>
        <end position="377"/>
    </location>
</feature>
<dbReference type="InterPro" id="IPR030184">
    <property type="entry name" value="WAT1-related"/>
</dbReference>
<evidence type="ECO:0000256" key="4">
    <source>
        <dbReference type="ARBA" id="ARBA00022989"/>
    </source>
</evidence>
<feature type="transmembrane region" description="Helical" evidence="6">
    <location>
        <begin position="220"/>
        <end position="239"/>
    </location>
</feature>
<comment type="similarity">
    <text evidence="2 6">Belongs to the drug/metabolite transporter (DMT) superfamily. Plant drug/metabolite exporter (P-DME) (TC 2.A.7.4) family.</text>
</comment>
<dbReference type="SUPFAM" id="SSF103481">
    <property type="entry name" value="Multidrug resistance efflux transporter EmrE"/>
    <property type="match status" value="2"/>
</dbReference>
<feature type="domain" description="EamA" evidence="8">
    <location>
        <begin position="190"/>
        <end position="328"/>
    </location>
</feature>
<feature type="transmembrane region" description="Helical" evidence="6">
    <location>
        <begin position="109"/>
        <end position="129"/>
    </location>
</feature>
<feature type="region of interest" description="Disordered" evidence="7">
    <location>
        <begin position="349"/>
        <end position="393"/>
    </location>
</feature>
<sequence>MGSMEKVCNILHGLKPTLLMVVVQTVFAGVNVLYKLAIDDGMNLRILVAYRYLFAAATISPLAFFLERKTRRKLTKMIVFQGFLCGLFGGALAQNLYTSSLNLTSATFASAMTNLVPAITFVMAIAFRLETLALKSKSGKAKVIGTIVGIGGAMLLTFFKGEEIKLWPIHRIGGFHPKHTVLPSHGNHVMGSLMAVGSCFSYAVWLIVQAKMVKKYPYPYSSTALMCITSSILATIYALCTERDWSQWKLGWDIRLLTVAYTGVIATGLMVTVMAWIVRLRGPLFVSIFNPLLLILVALAGSFMLGERLYLGCALGSVLIVIGLYLVLWGKAKEEKRISQLMPSNNLEEEPDTKVVETIDAPGEDSKSSSTIEKTTTQGPPKSMPLLVLQSQV</sequence>
<comment type="caution">
    <text evidence="9">The sequence shown here is derived from an EMBL/GenBank/DDBJ whole genome shotgun (WGS) entry which is preliminary data.</text>
</comment>
<feature type="transmembrane region" description="Helical" evidence="6">
    <location>
        <begin position="259"/>
        <end position="277"/>
    </location>
</feature>
<evidence type="ECO:0000256" key="6">
    <source>
        <dbReference type="RuleBase" id="RU363077"/>
    </source>
</evidence>
<organism evidence="9 10">
    <name type="scientific">Stephania yunnanensis</name>
    <dbReference type="NCBI Taxonomy" id="152371"/>
    <lineage>
        <taxon>Eukaryota</taxon>
        <taxon>Viridiplantae</taxon>
        <taxon>Streptophyta</taxon>
        <taxon>Embryophyta</taxon>
        <taxon>Tracheophyta</taxon>
        <taxon>Spermatophyta</taxon>
        <taxon>Magnoliopsida</taxon>
        <taxon>Ranunculales</taxon>
        <taxon>Menispermaceae</taxon>
        <taxon>Menispermoideae</taxon>
        <taxon>Cissampelideae</taxon>
        <taxon>Stephania</taxon>
    </lineage>
</organism>
<evidence type="ECO:0000256" key="1">
    <source>
        <dbReference type="ARBA" id="ARBA00004141"/>
    </source>
</evidence>
<evidence type="ECO:0000256" key="3">
    <source>
        <dbReference type="ARBA" id="ARBA00022692"/>
    </source>
</evidence>
<dbReference type="InterPro" id="IPR000620">
    <property type="entry name" value="EamA_dom"/>
</dbReference>
<evidence type="ECO:0000313" key="9">
    <source>
        <dbReference type="EMBL" id="KAK9162672.1"/>
    </source>
</evidence>
<dbReference type="PANTHER" id="PTHR31218">
    <property type="entry name" value="WAT1-RELATED PROTEIN"/>
    <property type="match status" value="1"/>
</dbReference>
<feature type="domain" description="EamA" evidence="8">
    <location>
        <begin position="18"/>
        <end position="157"/>
    </location>
</feature>
<dbReference type="Proteomes" id="UP001420932">
    <property type="component" value="Unassembled WGS sequence"/>
</dbReference>
<evidence type="ECO:0000313" key="10">
    <source>
        <dbReference type="Proteomes" id="UP001420932"/>
    </source>
</evidence>
<protein>
    <recommendedName>
        <fullName evidence="6">WAT1-related protein</fullName>
    </recommendedName>
</protein>
<accession>A0AAP0L1D1</accession>
<feature type="transmembrane region" description="Helical" evidence="6">
    <location>
        <begin position="284"/>
        <end position="303"/>
    </location>
</feature>
<feature type="transmembrane region" description="Helical" evidence="6">
    <location>
        <begin position="12"/>
        <end position="34"/>
    </location>
</feature>
<proteinExistence type="inferred from homology"/>